<dbReference type="EMBL" id="LBUP01000011">
    <property type="protein sequence ID" value="KKQ65411.1"/>
    <property type="molecule type" value="Genomic_DNA"/>
</dbReference>
<dbReference type="PANTHER" id="PTHR43761:SF1">
    <property type="entry name" value="D-ISOMER SPECIFIC 2-HYDROXYACID DEHYDROGENASE CATALYTIC DOMAIN-CONTAINING PROTEIN-RELATED"/>
    <property type="match status" value="1"/>
</dbReference>
<comment type="caution">
    <text evidence="7">The sequence shown here is derived from an EMBL/GenBank/DDBJ whole genome shotgun (WGS) entry which is preliminary data.</text>
</comment>
<dbReference type="AlphaFoldDB" id="A0A0G0MKF6"/>
<dbReference type="PROSITE" id="PS00671">
    <property type="entry name" value="D_2_HYDROXYACID_DH_3"/>
    <property type="match status" value="1"/>
</dbReference>
<protein>
    <submittedName>
        <fullName evidence="7">Phosphoglycerate dehydrogenase</fullName>
    </submittedName>
</protein>
<dbReference type="InterPro" id="IPR029753">
    <property type="entry name" value="D-isomer_DH_CS"/>
</dbReference>
<dbReference type="Gene3D" id="3.40.50.720">
    <property type="entry name" value="NAD(P)-binding Rossmann-like Domain"/>
    <property type="match status" value="2"/>
</dbReference>
<keyword evidence="3" id="KW-0520">NAD</keyword>
<gene>
    <name evidence="7" type="ORF">US86_C0011G0010</name>
</gene>
<feature type="domain" description="D-isomer specific 2-hydroxyacid dehydrogenase NAD-binding" evidence="6">
    <location>
        <begin position="108"/>
        <end position="277"/>
    </location>
</feature>
<evidence type="ECO:0000256" key="1">
    <source>
        <dbReference type="ARBA" id="ARBA00005854"/>
    </source>
</evidence>
<dbReference type="Pfam" id="PF02826">
    <property type="entry name" value="2-Hacid_dh_C"/>
    <property type="match status" value="1"/>
</dbReference>
<dbReference type="SUPFAM" id="SSF51735">
    <property type="entry name" value="NAD(P)-binding Rossmann-fold domains"/>
    <property type="match status" value="1"/>
</dbReference>
<sequence>MRIVFIDPLNLSGEQIRRIKAMGDTTFYSSPPQTDQELIDRLSDNDIAVVNWVTLPDKIIDKVKGNLKYLIIPYVGYDWVDVGAAKNKGIRVLNSPNQSTDAVANFTIALLFALTRKIVVASLDIRNGFWRPQHFTGVELSSKTIGVIGYGRIGKRVADIARSLGMIVLWANSTTSIKDLEQIISSSDVVTLHVSYKKTAGYVLDAKRLRSMKKGSYIINTSRGSLINESVLLEQLRNGHLAGVALDVLTTEPLDYTSQMGVALKDKYNLIITPHMAFNTLETDIRRGEELILNIQSCIHNKPVNVVN</sequence>
<evidence type="ECO:0000259" key="6">
    <source>
        <dbReference type="Pfam" id="PF02826"/>
    </source>
</evidence>
<evidence type="ECO:0000256" key="4">
    <source>
        <dbReference type="RuleBase" id="RU003719"/>
    </source>
</evidence>
<dbReference type="PANTHER" id="PTHR43761">
    <property type="entry name" value="D-ISOMER SPECIFIC 2-HYDROXYACID DEHYDROGENASE FAMILY PROTEIN (AFU_ORTHOLOGUE AFUA_1G13630)"/>
    <property type="match status" value="1"/>
</dbReference>
<keyword evidence="2 4" id="KW-0560">Oxidoreductase</keyword>
<organism evidence="7 8">
    <name type="scientific">Candidatus Daviesbacteria bacterium GW2011_GWA2_38_24</name>
    <dbReference type="NCBI Taxonomy" id="1618422"/>
    <lineage>
        <taxon>Bacteria</taxon>
        <taxon>Candidatus Daviesiibacteriota</taxon>
    </lineage>
</organism>
<dbReference type="InterPro" id="IPR006139">
    <property type="entry name" value="D-isomer_2_OHA_DH_cat_dom"/>
</dbReference>
<evidence type="ECO:0000313" key="8">
    <source>
        <dbReference type="Proteomes" id="UP000034235"/>
    </source>
</evidence>
<dbReference type="GO" id="GO:0051287">
    <property type="term" value="F:NAD binding"/>
    <property type="evidence" value="ECO:0007669"/>
    <property type="project" value="InterPro"/>
</dbReference>
<name>A0A0G0MKF6_9BACT</name>
<dbReference type="Proteomes" id="UP000034235">
    <property type="component" value="Unassembled WGS sequence"/>
</dbReference>
<feature type="domain" description="D-isomer specific 2-hydroxyacid dehydrogenase catalytic" evidence="5">
    <location>
        <begin position="5"/>
        <end position="308"/>
    </location>
</feature>
<comment type="similarity">
    <text evidence="1 4">Belongs to the D-isomer specific 2-hydroxyacid dehydrogenase family.</text>
</comment>
<evidence type="ECO:0000256" key="2">
    <source>
        <dbReference type="ARBA" id="ARBA00023002"/>
    </source>
</evidence>
<evidence type="ECO:0000256" key="3">
    <source>
        <dbReference type="ARBA" id="ARBA00023027"/>
    </source>
</evidence>
<evidence type="ECO:0000313" key="7">
    <source>
        <dbReference type="EMBL" id="KKQ65411.1"/>
    </source>
</evidence>
<reference evidence="7 8" key="1">
    <citation type="journal article" date="2015" name="Nature">
        <title>rRNA introns, odd ribosomes, and small enigmatic genomes across a large radiation of phyla.</title>
        <authorList>
            <person name="Brown C.T."/>
            <person name="Hug L.A."/>
            <person name="Thomas B.C."/>
            <person name="Sharon I."/>
            <person name="Castelle C.J."/>
            <person name="Singh A."/>
            <person name="Wilkins M.J."/>
            <person name="Williams K.H."/>
            <person name="Banfield J.F."/>
        </authorList>
    </citation>
    <scope>NUCLEOTIDE SEQUENCE [LARGE SCALE GENOMIC DNA]</scope>
</reference>
<dbReference type="GO" id="GO:0016616">
    <property type="term" value="F:oxidoreductase activity, acting on the CH-OH group of donors, NAD or NADP as acceptor"/>
    <property type="evidence" value="ECO:0007669"/>
    <property type="project" value="InterPro"/>
</dbReference>
<evidence type="ECO:0000259" key="5">
    <source>
        <dbReference type="Pfam" id="PF00389"/>
    </source>
</evidence>
<dbReference type="InterPro" id="IPR050418">
    <property type="entry name" value="D-iso_2-hydroxyacid_DH_PdxB"/>
</dbReference>
<dbReference type="InterPro" id="IPR006140">
    <property type="entry name" value="D-isomer_DH_NAD-bd"/>
</dbReference>
<accession>A0A0G0MKF6</accession>
<dbReference type="Pfam" id="PF00389">
    <property type="entry name" value="2-Hacid_dh"/>
    <property type="match status" value="1"/>
</dbReference>
<dbReference type="InterPro" id="IPR036291">
    <property type="entry name" value="NAD(P)-bd_dom_sf"/>
</dbReference>
<dbReference type="SUPFAM" id="SSF52283">
    <property type="entry name" value="Formate/glycerate dehydrogenase catalytic domain-like"/>
    <property type="match status" value="1"/>
</dbReference>
<proteinExistence type="inferred from homology"/>